<evidence type="ECO:0000313" key="2">
    <source>
        <dbReference type="Proteomes" id="UP000002162"/>
    </source>
</evidence>
<organism evidence="1 2">
    <name type="scientific">Ureaplasma parvum serovar 3 (strain ATCC 27815 / 27 / NCTC 11736)</name>
    <dbReference type="NCBI Taxonomy" id="505682"/>
    <lineage>
        <taxon>Bacteria</taxon>
        <taxon>Bacillati</taxon>
        <taxon>Mycoplasmatota</taxon>
        <taxon>Mycoplasmoidales</taxon>
        <taxon>Mycoplasmoidaceae</taxon>
        <taxon>Ureaplasma</taxon>
    </lineage>
</organism>
<gene>
    <name evidence="1" type="ordered locus">UPA3_0389</name>
</gene>
<sequence length="75" mass="9192">MGRQLREDEWLSIFFWYEQYLNYDISKEFLSYKYCEISNGRQLNKYSLKLIKTKYKLYNLGMNINSQTGKATKKR</sequence>
<dbReference type="Proteomes" id="UP000002162">
    <property type="component" value="Chromosome"/>
</dbReference>
<dbReference type="EMBL" id="CP000942">
    <property type="protein sequence ID" value="ACA32831.1"/>
    <property type="molecule type" value="Genomic_DNA"/>
</dbReference>
<name>A0A2C9DY68_UREP2</name>
<dbReference type="AlphaFoldDB" id="A0A2C9DY68"/>
<reference evidence="1 2" key="1">
    <citation type="submission" date="2008-02" db="EMBL/GenBank/DDBJ databases">
        <title>Genome sequence of Ureaplasma parvum serovar 3.</title>
        <authorList>
            <person name="Methe B.A."/>
            <person name="Glass J."/>
            <person name="Waites K."/>
            <person name="Shrivastava S."/>
        </authorList>
    </citation>
    <scope>NUCLEOTIDE SEQUENCE [LARGE SCALE GENOMIC DNA]</scope>
    <source>
        <strain evidence="2">ATCC 27815 / 27 / NCTC 11736</strain>
    </source>
</reference>
<evidence type="ECO:0000313" key="1">
    <source>
        <dbReference type="EMBL" id="ACA32831.1"/>
    </source>
</evidence>
<accession>A0A2C9DY68</accession>
<dbReference type="KEGG" id="upa:UPA3_0389"/>
<dbReference type="HOGENOM" id="CLU_194527_0_0_14"/>
<proteinExistence type="predicted"/>
<protein>
    <submittedName>
        <fullName evidence="1">Uncharacterized protein</fullName>
    </submittedName>
</protein>